<dbReference type="RefSeq" id="XP_024743449.1">
    <property type="nucleotide sequence ID" value="XM_024870383.1"/>
</dbReference>
<feature type="region of interest" description="Disordered" evidence="1">
    <location>
        <begin position="1"/>
        <end position="59"/>
    </location>
</feature>
<dbReference type="AlphaFoldDB" id="A0A2J6TU50"/>
<dbReference type="OrthoDB" id="3554686at2759"/>
<gene>
    <name evidence="2" type="ORF">K444DRAFT_120477</name>
</gene>
<dbReference type="EMBL" id="KZ613743">
    <property type="protein sequence ID" value="PMD66545.1"/>
    <property type="molecule type" value="Genomic_DNA"/>
</dbReference>
<dbReference type="GeneID" id="36578465"/>
<reference evidence="2 3" key="1">
    <citation type="submission" date="2016-04" db="EMBL/GenBank/DDBJ databases">
        <title>A degradative enzymes factory behind the ericoid mycorrhizal symbiosis.</title>
        <authorList>
            <consortium name="DOE Joint Genome Institute"/>
            <person name="Martino E."/>
            <person name="Morin E."/>
            <person name="Grelet G."/>
            <person name="Kuo A."/>
            <person name="Kohler A."/>
            <person name="Daghino S."/>
            <person name="Barry K."/>
            <person name="Choi C."/>
            <person name="Cichocki N."/>
            <person name="Clum A."/>
            <person name="Copeland A."/>
            <person name="Hainaut M."/>
            <person name="Haridas S."/>
            <person name="Labutti K."/>
            <person name="Lindquist E."/>
            <person name="Lipzen A."/>
            <person name="Khouja H.-R."/>
            <person name="Murat C."/>
            <person name="Ohm R."/>
            <person name="Olson A."/>
            <person name="Spatafora J."/>
            <person name="Veneault-Fourrey C."/>
            <person name="Henrissat B."/>
            <person name="Grigoriev I."/>
            <person name="Martin F."/>
            <person name="Perotto S."/>
        </authorList>
    </citation>
    <scope>NUCLEOTIDE SEQUENCE [LARGE SCALE GENOMIC DNA]</scope>
    <source>
        <strain evidence="2 3">E</strain>
    </source>
</reference>
<sequence length="190" mass="21374">MPRISGKSVKTLSKMPTTQNQIARKRGRSDGQLLTPSSVKKQRVLSPLRNADQEEDSRTREKIIVSLRAELAEARSEARDAAEFKQQRNFAVHIAASLNNLQGEMLEAWHGDIQRLAGTRGFKKVINDFNVMEDRAVAIEELCKDFPKLDRSLRANVGALEVDAIKGQVEDFEVVMMEKVDDFTDDCVSD</sequence>
<dbReference type="InParanoid" id="A0A2J6TU50"/>
<protein>
    <submittedName>
        <fullName evidence="2">Uncharacterized protein</fullName>
    </submittedName>
</protein>
<evidence type="ECO:0000313" key="3">
    <source>
        <dbReference type="Proteomes" id="UP000235371"/>
    </source>
</evidence>
<accession>A0A2J6TU50</accession>
<evidence type="ECO:0000256" key="1">
    <source>
        <dbReference type="SAM" id="MobiDB-lite"/>
    </source>
</evidence>
<organism evidence="2 3">
    <name type="scientific">Hyaloscypha bicolor E</name>
    <dbReference type="NCBI Taxonomy" id="1095630"/>
    <lineage>
        <taxon>Eukaryota</taxon>
        <taxon>Fungi</taxon>
        <taxon>Dikarya</taxon>
        <taxon>Ascomycota</taxon>
        <taxon>Pezizomycotina</taxon>
        <taxon>Leotiomycetes</taxon>
        <taxon>Helotiales</taxon>
        <taxon>Hyaloscyphaceae</taxon>
        <taxon>Hyaloscypha</taxon>
        <taxon>Hyaloscypha bicolor</taxon>
    </lineage>
</organism>
<keyword evidence="3" id="KW-1185">Reference proteome</keyword>
<dbReference type="Proteomes" id="UP000235371">
    <property type="component" value="Unassembled WGS sequence"/>
</dbReference>
<proteinExistence type="predicted"/>
<feature type="compositionally biased region" description="Polar residues" evidence="1">
    <location>
        <begin position="8"/>
        <end position="22"/>
    </location>
</feature>
<name>A0A2J6TU50_9HELO</name>
<evidence type="ECO:0000313" key="2">
    <source>
        <dbReference type="EMBL" id="PMD66545.1"/>
    </source>
</evidence>